<gene>
    <name evidence="1" type="ORF">SAMN04489832_5812</name>
</gene>
<dbReference type="STRING" id="709881.SAMN04489832_5812"/>
<keyword evidence="2" id="KW-1185">Reference proteome</keyword>
<evidence type="ECO:0000313" key="1">
    <source>
        <dbReference type="EMBL" id="SIN35474.1"/>
    </source>
</evidence>
<dbReference type="AlphaFoldDB" id="A0A1N6ANB1"/>
<name>A0A1N6ANB1_9ACTN</name>
<dbReference type="EMBL" id="FSQT01000002">
    <property type="protein sequence ID" value="SIN35474.1"/>
    <property type="molecule type" value="Genomic_DNA"/>
</dbReference>
<protein>
    <submittedName>
        <fullName evidence="1">Uncharacterized protein</fullName>
    </submittedName>
</protein>
<evidence type="ECO:0000313" key="2">
    <source>
        <dbReference type="Proteomes" id="UP000185124"/>
    </source>
</evidence>
<sequence length="37" mass="3711">MLNQGGVNVLEPLGEIVGDQVLVDAAAKIGHPGKLTG</sequence>
<dbReference type="Proteomes" id="UP000185124">
    <property type="component" value="Unassembled WGS sequence"/>
</dbReference>
<accession>A0A1N6ANB1</accession>
<proteinExistence type="predicted"/>
<reference evidence="2" key="1">
    <citation type="submission" date="2016-12" db="EMBL/GenBank/DDBJ databases">
        <authorList>
            <person name="Varghese N."/>
            <person name="Submissions S."/>
        </authorList>
    </citation>
    <scope>NUCLEOTIDE SEQUENCE [LARGE SCALE GENOMIC DNA]</scope>
    <source>
        <strain evidence="2">DSM 45599</strain>
    </source>
</reference>
<organism evidence="1 2">
    <name type="scientific">Micromonospora cremea</name>
    <dbReference type="NCBI Taxonomy" id="709881"/>
    <lineage>
        <taxon>Bacteria</taxon>
        <taxon>Bacillati</taxon>
        <taxon>Actinomycetota</taxon>
        <taxon>Actinomycetes</taxon>
        <taxon>Micromonosporales</taxon>
        <taxon>Micromonosporaceae</taxon>
        <taxon>Micromonospora</taxon>
    </lineage>
</organism>